<dbReference type="AlphaFoldDB" id="A0A9N9F2G8"/>
<feature type="domain" description="AB hydrolase-1" evidence="1">
    <location>
        <begin position="160"/>
        <end position="231"/>
    </location>
</feature>
<dbReference type="SUPFAM" id="SSF53474">
    <property type="entry name" value="alpha/beta-Hydrolases"/>
    <property type="match status" value="1"/>
</dbReference>
<dbReference type="InterPro" id="IPR000073">
    <property type="entry name" value="AB_hydrolase_1"/>
</dbReference>
<accession>A0A9N9F2G8</accession>
<dbReference type="EMBL" id="CAJVPL010000507">
    <property type="protein sequence ID" value="CAG8504667.1"/>
    <property type="molecule type" value="Genomic_DNA"/>
</dbReference>
<evidence type="ECO:0000313" key="3">
    <source>
        <dbReference type="Proteomes" id="UP000789831"/>
    </source>
</evidence>
<dbReference type="Gene3D" id="3.40.50.1820">
    <property type="entry name" value="alpha/beta hydrolase"/>
    <property type="match status" value="1"/>
</dbReference>
<protein>
    <submittedName>
        <fullName evidence="2">3561_t:CDS:1</fullName>
    </submittedName>
</protein>
<evidence type="ECO:0000313" key="2">
    <source>
        <dbReference type="EMBL" id="CAG8504667.1"/>
    </source>
</evidence>
<reference evidence="2" key="1">
    <citation type="submission" date="2021-06" db="EMBL/GenBank/DDBJ databases">
        <authorList>
            <person name="Kallberg Y."/>
            <person name="Tangrot J."/>
            <person name="Rosling A."/>
        </authorList>
    </citation>
    <scope>NUCLEOTIDE SEQUENCE</scope>
    <source>
        <strain evidence="2">MT106</strain>
    </source>
</reference>
<proteinExistence type="predicted"/>
<dbReference type="InterPro" id="IPR029058">
    <property type="entry name" value="AB_hydrolase_fold"/>
</dbReference>
<organism evidence="2 3">
    <name type="scientific">Ambispora gerdemannii</name>
    <dbReference type="NCBI Taxonomy" id="144530"/>
    <lineage>
        <taxon>Eukaryota</taxon>
        <taxon>Fungi</taxon>
        <taxon>Fungi incertae sedis</taxon>
        <taxon>Mucoromycota</taxon>
        <taxon>Glomeromycotina</taxon>
        <taxon>Glomeromycetes</taxon>
        <taxon>Archaeosporales</taxon>
        <taxon>Ambisporaceae</taxon>
        <taxon>Ambispora</taxon>
    </lineage>
</organism>
<name>A0A9N9F2G8_9GLOM</name>
<comment type="caution">
    <text evidence="2">The sequence shown here is derived from an EMBL/GenBank/DDBJ whole genome shotgun (WGS) entry which is preliminary data.</text>
</comment>
<dbReference type="Pfam" id="PF00561">
    <property type="entry name" value="Abhydrolase_1"/>
    <property type="match status" value="1"/>
</dbReference>
<evidence type="ECO:0000259" key="1">
    <source>
        <dbReference type="Pfam" id="PF00561"/>
    </source>
</evidence>
<dbReference type="Proteomes" id="UP000789831">
    <property type="component" value="Unassembled WGS sequence"/>
</dbReference>
<sequence>MRSLVWNLRHNPVLRKRAMQTDEQQCENQRIQLENLHTSIKKPEPTAVRYDNGDLYKPSGIIGGNGVDADSNWFGKTRIISLNSMIEKHILITLPHSPLVTLSVVLYQPLPTTTTNSTQKSALLLTSYKYEYQRGLIPLYKDIMNGLTAAGISCVQMRFTSKPENLEYCIQDILEVIEKVKRDYGIEKFVIAGWSFAGAIVLRIAASKRSRLIYGCVTLGIQSTEPISMETMRKISPLPILIIHGYRDNQADIRISKELYCNALAPKGIYLPFSVDHQFIVKENTTKKIVNFCKNAFD</sequence>
<keyword evidence="3" id="KW-1185">Reference proteome</keyword>
<gene>
    <name evidence="2" type="ORF">AGERDE_LOCUS4427</name>
</gene>
<dbReference type="OrthoDB" id="2498029at2759"/>